<sequence length="60" mass="7484">MNIHQNCIIIFFFAKMIHILHLQVRNQQILYLGKINCFRLGRRRHLHFYNLYTSKLQRNR</sequence>
<keyword evidence="3" id="KW-1185">Reference proteome</keyword>
<accession>A0A3M7SFM7</accession>
<evidence type="ECO:0000313" key="3">
    <source>
        <dbReference type="Proteomes" id="UP000276133"/>
    </source>
</evidence>
<evidence type="ECO:0000313" key="2">
    <source>
        <dbReference type="EMBL" id="RNA34437.1"/>
    </source>
</evidence>
<reference evidence="2 3" key="1">
    <citation type="journal article" date="2018" name="Sci. Rep.">
        <title>Genomic signatures of local adaptation to the degree of environmental predictability in rotifers.</title>
        <authorList>
            <person name="Franch-Gras L."/>
            <person name="Hahn C."/>
            <person name="Garcia-Roger E.M."/>
            <person name="Carmona M.J."/>
            <person name="Serra M."/>
            <person name="Gomez A."/>
        </authorList>
    </citation>
    <scope>NUCLEOTIDE SEQUENCE [LARGE SCALE GENOMIC DNA]</scope>
    <source>
        <strain evidence="2">HYR1</strain>
    </source>
</reference>
<comment type="caution">
    <text evidence="2">The sequence shown here is derived from an EMBL/GenBank/DDBJ whole genome shotgun (WGS) entry which is preliminary data.</text>
</comment>
<dbReference type="Proteomes" id="UP000276133">
    <property type="component" value="Unassembled WGS sequence"/>
</dbReference>
<name>A0A3M7SFM7_BRAPC</name>
<proteinExistence type="predicted"/>
<protein>
    <submittedName>
        <fullName evidence="2">Uncharacterized protein</fullName>
    </submittedName>
</protein>
<keyword evidence="1" id="KW-0732">Signal</keyword>
<organism evidence="2 3">
    <name type="scientific">Brachionus plicatilis</name>
    <name type="common">Marine rotifer</name>
    <name type="synonym">Brachionus muelleri</name>
    <dbReference type="NCBI Taxonomy" id="10195"/>
    <lineage>
        <taxon>Eukaryota</taxon>
        <taxon>Metazoa</taxon>
        <taxon>Spiralia</taxon>
        <taxon>Gnathifera</taxon>
        <taxon>Rotifera</taxon>
        <taxon>Eurotatoria</taxon>
        <taxon>Monogononta</taxon>
        <taxon>Pseudotrocha</taxon>
        <taxon>Ploima</taxon>
        <taxon>Brachionidae</taxon>
        <taxon>Brachionus</taxon>
    </lineage>
</organism>
<feature type="chain" id="PRO_5018036008" evidence="1">
    <location>
        <begin position="23"/>
        <end position="60"/>
    </location>
</feature>
<feature type="signal peptide" evidence="1">
    <location>
        <begin position="1"/>
        <end position="22"/>
    </location>
</feature>
<dbReference type="EMBL" id="REGN01001483">
    <property type="protein sequence ID" value="RNA34437.1"/>
    <property type="molecule type" value="Genomic_DNA"/>
</dbReference>
<gene>
    <name evidence="2" type="ORF">BpHYR1_000906</name>
</gene>
<evidence type="ECO:0000256" key="1">
    <source>
        <dbReference type="SAM" id="SignalP"/>
    </source>
</evidence>
<dbReference type="AlphaFoldDB" id="A0A3M7SFM7"/>